<dbReference type="HOGENOM" id="CLU_052367_2_2_1"/>
<keyword evidence="6" id="KW-1185">Reference proteome</keyword>
<dbReference type="InterPro" id="IPR012677">
    <property type="entry name" value="Nucleotide-bd_a/b_plait_sf"/>
</dbReference>
<evidence type="ECO:0000313" key="5">
    <source>
        <dbReference type="EMBL" id="EPQ52112.1"/>
    </source>
</evidence>
<dbReference type="InterPro" id="IPR051229">
    <property type="entry name" value="ALYREF_mRNA_export"/>
</dbReference>
<sequence length="231" mass="24727">MHAPFRPVAPRFNNYHGPKARVLGNPANHVPPAWRANGQRVPSGPKVAPPAGSKILISNLPPDVSEREVEELFQKTVGPLREVLLVYNSQGRSKGMAVVAFQRAGDAAVAREKYNDKVVDGRRPIKIEIVTDEVPSAQTPSAAAPQLPSLLQRLGVKVPTGTGKSSAPVPTAPRPRAVAATVNNATRAVMAQPRRRVKKGARRVNKRPAPKTAADLDKEMDAYRAGSSEAA</sequence>
<evidence type="ECO:0000256" key="3">
    <source>
        <dbReference type="SAM" id="MobiDB-lite"/>
    </source>
</evidence>
<dbReference type="Pfam" id="PF13865">
    <property type="entry name" value="FoP_duplication"/>
    <property type="match status" value="1"/>
</dbReference>
<dbReference type="InterPro" id="IPR035979">
    <property type="entry name" value="RBD_domain_sf"/>
</dbReference>
<feature type="compositionally biased region" description="Basic residues" evidence="3">
    <location>
        <begin position="193"/>
        <end position="209"/>
    </location>
</feature>
<dbReference type="OMA" id="LMVYNSQ"/>
<dbReference type="KEGG" id="gtr:GLOTRDRAFT_117602"/>
<dbReference type="PANTHER" id="PTHR19965">
    <property type="entry name" value="RNA AND EXPORT FACTOR BINDING PROTEIN"/>
    <property type="match status" value="1"/>
</dbReference>
<dbReference type="STRING" id="670483.S7PXS0"/>
<keyword evidence="1 2" id="KW-0694">RNA-binding</keyword>
<dbReference type="GeneID" id="19300374"/>
<accession>S7PXS0</accession>
<dbReference type="eggNOG" id="KOG0533">
    <property type="taxonomic scope" value="Eukaryota"/>
</dbReference>
<dbReference type="OrthoDB" id="346839at2759"/>
<evidence type="ECO:0000256" key="1">
    <source>
        <dbReference type="ARBA" id="ARBA00022884"/>
    </source>
</evidence>
<evidence type="ECO:0000256" key="2">
    <source>
        <dbReference type="PROSITE-ProRule" id="PRU00176"/>
    </source>
</evidence>
<dbReference type="PROSITE" id="PS50102">
    <property type="entry name" value="RRM"/>
    <property type="match status" value="1"/>
</dbReference>
<evidence type="ECO:0000313" key="6">
    <source>
        <dbReference type="Proteomes" id="UP000030669"/>
    </source>
</evidence>
<dbReference type="SMART" id="SM00360">
    <property type="entry name" value="RRM"/>
    <property type="match status" value="1"/>
</dbReference>
<dbReference type="Pfam" id="PF00076">
    <property type="entry name" value="RRM_1"/>
    <property type="match status" value="1"/>
</dbReference>
<dbReference type="Proteomes" id="UP000030669">
    <property type="component" value="Unassembled WGS sequence"/>
</dbReference>
<dbReference type="InterPro" id="IPR025715">
    <property type="entry name" value="FoP_C"/>
</dbReference>
<dbReference type="GO" id="GO:0005634">
    <property type="term" value="C:nucleus"/>
    <property type="evidence" value="ECO:0007669"/>
    <property type="project" value="TreeGrafter"/>
</dbReference>
<dbReference type="Gene3D" id="3.30.70.330">
    <property type="match status" value="1"/>
</dbReference>
<proteinExistence type="predicted"/>
<dbReference type="RefSeq" id="XP_007869304.1">
    <property type="nucleotide sequence ID" value="XM_007871113.1"/>
</dbReference>
<dbReference type="AlphaFoldDB" id="S7PXS0"/>
<reference evidence="5 6" key="1">
    <citation type="journal article" date="2012" name="Science">
        <title>The Paleozoic origin of enzymatic lignin decomposition reconstructed from 31 fungal genomes.</title>
        <authorList>
            <person name="Floudas D."/>
            <person name="Binder M."/>
            <person name="Riley R."/>
            <person name="Barry K."/>
            <person name="Blanchette R.A."/>
            <person name="Henrissat B."/>
            <person name="Martinez A.T."/>
            <person name="Otillar R."/>
            <person name="Spatafora J.W."/>
            <person name="Yadav J.S."/>
            <person name="Aerts A."/>
            <person name="Benoit I."/>
            <person name="Boyd A."/>
            <person name="Carlson A."/>
            <person name="Copeland A."/>
            <person name="Coutinho P.M."/>
            <person name="de Vries R.P."/>
            <person name="Ferreira P."/>
            <person name="Findley K."/>
            <person name="Foster B."/>
            <person name="Gaskell J."/>
            <person name="Glotzer D."/>
            <person name="Gorecki P."/>
            <person name="Heitman J."/>
            <person name="Hesse C."/>
            <person name="Hori C."/>
            <person name="Igarashi K."/>
            <person name="Jurgens J.A."/>
            <person name="Kallen N."/>
            <person name="Kersten P."/>
            <person name="Kohler A."/>
            <person name="Kuees U."/>
            <person name="Kumar T.K.A."/>
            <person name="Kuo A."/>
            <person name="LaButti K."/>
            <person name="Larrondo L.F."/>
            <person name="Lindquist E."/>
            <person name="Ling A."/>
            <person name="Lombard V."/>
            <person name="Lucas S."/>
            <person name="Lundell T."/>
            <person name="Martin R."/>
            <person name="McLaughlin D.J."/>
            <person name="Morgenstern I."/>
            <person name="Morin E."/>
            <person name="Murat C."/>
            <person name="Nagy L.G."/>
            <person name="Nolan M."/>
            <person name="Ohm R.A."/>
            <person name="Patyshakuliyeva A."/>
            <person name="Rokas A."/>
            <person name="Ruiz-Duenas F.J."/>
            <person name="Sabat G."/>
            <person name="Salamov A."/>
            <person name="Samejima M."/>
            <person name="Schmutz J."/>
            <person name="Slot J.C."/>
            <person name="St John F."/>
            <person name="Stenlid J."/>
            <person name="Sun H."/>
            <person name="Sun S."/>
            <person name="Syed K."/>
            <person name="Tsang A."/>
            <person name="Wiebenga A."/>
            <person name="Young D."/>
            <person name="Pisabarro A."/>
            <person name="Eastwood D.C."/>
            <person name="Martin F."/>
            <person name="Cullen D."/>
            <person name="Grigoriev I.V."/>
            <person name="Hibbett D.S."/>
        </authorList>
    </citation>
    <scope>NUCLEOTIDE SEQUENCE [LARGE SCALE GENOMIC DNA]</scope>
    <source>
        <strain evidence="5 6">ATCC 11539</strain>
    </source>
</reference>
<name>S7PXS0_GLOTA</name>
<dbReference type="InterPro" id="IPR000504">
    <property type="entry name" value="RRM_dom"/>
</dbReference>
<feature type="domain" description="RRM" evidence="4">
    <location>
        <begin position="53"/>
        <end position="132"/>
    </location>
</feature>
<dbReference type="SUPFAM" id="SSF54928">
    <property type="entry name" value="RNA-binding domain, RBD"/>
    <property type="match status" value="1"/>
</dbReference>
<feature type="region of interest" description="Disordered" evidence="3">
    <location>
        <begin position="191"/>
        <end position="231"/>
    </location>
</feature>
<organism evidence="5 6">
    <name type="scientific">Gloeophyllum trabeum (strain ATCC 11539 / FP-39264 / Madison 617)</name>
    <name type="common">Brown rot fungus</name>
    <dbReference type="NCBI Taxonomy" id="670483"/>
    <lineage>
        <taxon>Eukaryota</taxon>
        <taxon>Fungi</taxon>
        <taxon>Dikarya</taxon>
        <taxon>Basidiomycota</taxon>
        <taxon>Agaricomycotina</taxon>
        <taxon>Agaricomycetes</taxon>
        <taxon>Gloeophyllales</taxon>
        <taxon>Gloeophyllaceae</taxon>
        <taxon>Gloeophyllum</taxon>
    </lineage>
</organism>
<dbReference type="GO" id="GO:0003729">
    <property type="term" value="F:mRNA binding"/>
    <property type="evidence" value="ECO:0007669"/>
    <property type="project" value="TreeGrafter"/>
</dbReference>
<protein>
    <recommendedName>
        <fullName evidence="4">RRM domain-containing protein</fullName>
    </recommendedName>
</protein>
<dbReference type="GO" id="GO:0006406">
    <property type="term" value="P:mRNA export from nucleus"/>
    <property type="evidence" value="ECO:0007669"/>
    <property type="project" value="TreeGrafter"/>
</dbReference>
<gene>
    <name evidence="5" type="ORF">GLOTRDRAFT_117602</name>
</gene>
<evidence type="ECO:0000259" key="4">
    <source>
        <dbReference type="PROSITE" id="PS50102"/>
    </source>
</evidence>
<dbReference type="EMBL" id="KB469308">
    <property type="protein sequence ID" value="EPQ52112.1"/>
    <property type="molecule type" value="Genomic_DNA"/>
</dbReference>
<dbReference type="PANTHER" id="PTHR19965:SF35">
    <property type="entry name" value="RNA ANNEALING PROTEIN YRA1"/>
    <property type="match status" value="1"/>
</dbReference>